<feature type="transmembrane region" description="Helical" evidence="1">
    <location>
        <begin position="49"/>
        <end position="69"/>
    </location>
</feature>
<dbReference type="Pfam" id="PF06966">
    <property type="entry name" value="DUF1295"/>
    <property type="match status" value="1"/>
</dbReference>
<protein>
    <submittedName>
        <fullName evidence="2">Uncharacterized protein</fullName>
    </submittedName>
</protein>
<feature type="transmembrane region" description="Helical" evidence="1">
    <location>
        <begin position="12"/>
        <end position="37"/>
    </location>
</feature>
<gene>
    <name evidence="2" type="ORF">METZ01_LOCUS5490</name>
</gene>
<sequence length="243" mass="28646">MLWLISLKIKDASIIDIYWGLGFVMMSWTCLIINLFFNETTITTSQWLINIMVTIWGLRLSIHLAMRNLGKGEDLRYVKMRERASSDWRLLSYVRVFMFQGFLQMLLMTPIFLVHYYPGQLGMNFFDYFGLLVWAIGFGIETITDIQLTKFRSNATNNNKILRAGLWRYSRHPNYFGDALQWFAFFIISLNSGYIWGVVGPILMVFIFLKLTIGILERSQTRKRPGYEEYTKSTNVFFPGRRR</sequence>
<accession>A0A381NDK0</accession>
<evidence type="ECO:0000256" key="1">
    <source>
        <dbReference type="SAM" id="Phobius"/>
    </source>
</evidence>
<proteinExistence type="predicted"/>
<reference evidence="2" key="1">
    <citation type="submission" date="2018-05" db="EMBL/GenBank/DDBJ databases">
        <authorList>
            <person name="Lanie J.A."/>
            <person name="Ng W.-L."/>
            <person name="Kazmierczak K.M."/>
            <person name="Andrzejewski T.M."/>
            <person name="Davidsen T.M."/>
            <person name="Wayne K.J."/>
            <person name="Tettelin H."/>
            <person name="Glass J.I."/>
            <person name="Rusch D."/>
            <person name="Podicherti R."/>
            <person name="Tsui H.-C.T."/>
            <person name="Winkler M.E."/>
        </authorList>
    </citation>
    <scope>NUCLEOTIDE SEQUENCE</scope>
</reference>
<dbReference type="EMBL" id="UINC01000286">
    <property type="protein sequence ID" value="SUZ52636.1"/>
    <property type="molecule type" value="Genomic_DNA"/>
</dbReference>
<dbReference type="GO" id="GO:0016020">
    <property type="term" value="C:membrane"/>
    <property type="evidence" value="ECO:0007669"/>
    <property type="project" value="TreeGrafter"/>
</dbReference>
<evidence type="ECO:0000313" key="2">
    <source>
        <dbReference type="EMBL" id="SUZ52636.1"/>
    </source>
</evidence>
<dbReference type="PANTHER" id="PTHR32251">
    <property type="entry name" value="3-OXO-5-ALPHA-STEROID 4-DEHYDROGENASE"/>
    <property type="match status" value="1"/>
</dbReference>
<feature type="transmembrane region" description="Helical" evidence="1">
    <location>
        <begin position="128"/>
        <end position="148"/>
    </location>
</feature>
<feature type="transmembrane region" description="Helical" evidence="1">
    <location>
        <begin position="90"/>
        <end position="116"/>
    </location>
</feature>
<keyword evidence="1" id="KW-0472">Membrane</keyword>
<keyword evidence="1" id="KW-0812">Transmembrane</keyword>
<feature type="transmembrane region" description="Helical" evidence="1">
    <location>
        <begin position="194"/>
        <end position="216"/>
    </location>
</feature>
<dbReference type="AlphaFoldDB" id="A0A381NDK0"/>
<dbReference type="PANTHER" id="PTHR32251:SF17">
    <property type="entry name" value="STEROID 5-ALPHA REDUCTASE C-TERMINAL DOMAIN-CONTAINING PROTEIN"/>
    <property type="match status" value="1"/>
</dbReference>
<name>A0A381NDK0_9ZZZZ</name>
<organism evidence="2">
    <name type="scientific">marine metagenome</name>
    <dbReference type="NCBI Taxonomy" id="408172"/>
    <lineage>
        <taxon>unclassified sequences</taxon>
        <taxon>metagenomes</taxon>
        <taxon>ecological metagenomes</taxon>
    </lineage>
</organism>
<dbReference type="PROSITE" id="PS50244">
    <property type="entry name" value="S5A_REDUCTASE"/>
    <property type="match status" value="1"/>
</dbReference>
<keyword evidence="1" id="KW-1133">Transmembrane helix</keyword>
<dbReference type="InterPro" id="IPR010721">
    <property type="entry name" value="UstE-like"/>
</dbReference>
<dbReference type="Gene3D" id="1.20.120.1630">
    <property type="match status" value="1"/>
</dbReference>